<dbReference type="InterPro" id="IPR050275">
    <property type="entry name" value="PGM_Phosphatase"/>
</dbReference>
<dbReference type="AlphaFoldDB" id="A0AAJ0EDE3"/>
<organism evidence="1 2">
    <name type="scientific">Colletotrichum phormii</name>
    <dbReference type="NCBI Taxonomy" id="359342"/>
    <lineage>
        <taxon>Eukaryota</taxon>
        <taxon>Fungi</taxon>
        <taxon>Dikarya</taxon>
        <taxon>Ascomycota</taxon>
        <taxon>Pezizomycotina</taxon>
        <taxon>Sordariomycetes</taxon>
        <taxon>Hypocreomycetidae</taxon>
        <taxon>Glomerellales</taxon>
        <taxon>Glomerellaceae</taxon>
        <taxon>Colletotrichum</taxon>
        <taxon>Colletotrichum acutatum species complex</taxon>
    </lineage>
</organism>
<dbReference type="InterPro" id="IPR013078">
    <property type="entry name" value="His_Pase_superF_clade-1"/>
</dbReference>
<evidence type="ECO:0000313" key="1">
    <source>
        <dbReference type="EMBL" id="KAK1625623.1"/>
    </source>
</evidence>
<dbReference type="GeneID" id="85470010"/>
<keyword evidence="2" id="KW-1185">Reference proteome</keyword>
<dbReference type="InterPro" id="IPR029033">
    <property type="entry name" value="His_PPase_superfam"/>
</dbReference>
<sequence>MAAPTSDLCRYRFTILPEYFVDYYKIADASPNGKATTQPGLGLLDKTFGDAAADGDGDVVIAEGGGGGARPWERFASHVRKLNAASPDGVDYKVLYLTRHGLGYHNVQAAKVGTAEWDRYWSHLDGDGVVTWLDAELVDTGIQQAKDLSTFWARASSTSTSTSTAGGEGEGDGVPFPESFYTSPLRRCLETSNLAFGPLVEAKGGREFRPLIKEGLRERMTDHTCDKRSPRSWIEGAYPRYRFEPGFTEEDRLWRADRFETTEEHVARKQAVLEEIFATDPAVFVSLTVHSYAISTILRVGGQEEFRVREGSSIALLVRGHRVGE</sequence>
<comment type="caution">
    <text evidence="1">The sequence shown here is derived from an EMBL/GenBank/DDBJ whole genome shotgun (WGS) entry which is preliminary data.</text>
</comment>
<protein>
    <submittedName>
        <fullName evidence="1">Phosphoglycerate mutase</fullName>
    </submittedName>
</protein>
<gene>
    <name evidence="1" type="ORF">BDP81DRAFT_327544</name>
</gene>
<dbReference type="CDD" id="cd07067">
    <property type="entry name" value="HP_PGM_like"/>
    <property type="match status" value="1"/>
</dbReference>
<dbReference type="EMBL" id="JAHMHQ010000019">
    <property type="protein sequence ID" value="KAK1625623.1"/>
    <property type="molecule type" value="Genomic_DNA"/>
</dbReference>
<dbReference type="PANTHER" id="PTHR48100:SF1">
    <property type="entry name" value="HISTIDINE PHOSPHATASE FAMILY PROTEIN-RELATED"/>
    <property type="match status" value="1"/>
</dbReference>
<name>A0AAJ0EDE3_9PEZI</name>
<evidence type="ECO:0000313" key="2">
    <source>
        <dbReference type="Proteomes" id="UP001243989"/>
    </source>
</evidence>
<dbReference type="Proteomes" id="UP001243989">
    <property type="component" value="Unassembled WGS sequence"/>
</dbReference>
<dbReference type="RefSeq" id="XP_060441618.1">
    <property type="nucleotide sequence ID" value="XM_060585148.1"/>
</dbReference>
<dbReference type="GO" id="GO:0005737">
    <property type="term" value="C:cytoplasm"/>
    <property type="evidence" value="ECO:0007669"/>
    <property type="project" value="TreeGrafter"/>
</dbReference>
<reference evidence="1" key="1">
    <citation type="submission" date="2021-06" db="EMBL/GenBank/DDBJ databases">
        <title>Comparative genomics, transcriptomics and evolutionary studies reveal genomic signatures of adaptation to plant cell wall in hemibiotrophic fungi.</title>
        <authorList>
            <consortium name="DOE Joint Genome Institute"/>
            <person name="Baroncelli R."/>
            <person name="Diaz J.F."/>
            <person name="Benocci T."/>
            <person name="Peng M."/>
            <person name="Battaglia E."/>
            <person name="Haridas S."/>
            <person name="Andreopoulos W."/>
            <person name="Labutti K."/>
            <person name="Pangilinan J."/>
            <person name="Floch G.L."/>
            <person name="Makela M.R."/>
            <person name="Henrissat B."/>
            <person name="Grigoriev I.V."/>
            <person name="Crouch J.A."/>
            <person name="De Vries R.P."/>
            <person name="Sukno S.A."/>
            <person name="Thon M.R."/>
        </authorList>
    </citation>
    <scope>NUCLEOTIDE SEQUENCE</scope>
    <source>
        <strain evidence="1">CBS 102054</strain>
    </source>
</reference>
<proteinExistence type="predicted"/>
<dbReference type="SUPFAM" id="SSF53254">
    <property type="entry name" value="Phosphoglycerate mutase-like"/>
    <property type="match status" value="1"/>
</dbReference>
<dbReference type="Gene3D" id="3.40.50.1240">
    <property type="entry name" value="Phosphoglycerate mutase-like"/>
    <property type="match status" value="1"/>
</dbReference>
<dbReference type="PANTHER" id="PTHR48100">
    <property type="entry name" value="BROAD-SPECIFICITY PHOSPHATASE YOR283W-RELATED"/>
    <property type="match status" value="1"/>
</dbReference>
<dbReference type="GO" id="GO:0016791">
    <property type="term" value="F:phosphatase activity"/>
    <property type="evidence" value="ECO:0007669"/>
    <property type="project" value="TreeGrafter"/>
</dbReference>
<dbReference type="SMART" id="SM00855">
    <property type="entry name" value="PGAM"/>
    <property type="match status" value="1"/>
</dbReference>
<accession>A0AAJ0EDE3</accession>